<evidence type="ECO:0000313" key="1">
    <source>
        <dbReference type="EMBL" id="KAJ3479439.1"/>
    </source>
</evidence>
<dbReference type="AlphaFoldDB" id="A0AAD5V0U8"/>
<dbReference type="InterPro" id="IPR036047">
    <property type="entry name" value="F-box-like_dom_sf"/>
</dbReference>
<dbReference type="EMBL" id="JANAWD010000439">
    <property type="protein sequence ID" value="KAJ3479439.1"/>
    <property type="molecule type" value="Genomic_DNA"/>
</dbReference>
<protein>
    <recommendedName>
        <fullName evidence="3">F-box domain-containing protein</fullName>
    </recommendedName>
</protein>
<dbReference type="InterPro" id="IPR032675">
    <property type="entry name" value="LRR_dom_sf"/>
</dbReference>
<proteinExistence type="predicted"/>
<dbReference type="Proteomes" id="UP001212997">
    <property type="component" value="Unassembled WGS sequence"/>
</dbReference>
<sequence>MRQSTEIPQLPQEVIDMIIGFLWSDKESLCICSQVARHWLPSSQSLLFHKTSVSLSDYKPGRLADFIDLLHSSKQIGRYIRCLILHGPNDPVFSDPCTLEIEVVEVISPKLPNLSRLVLGGVGLIIPNASRAKGSFLPSLKCLSLRYMEIFGELSSVLRYFARVDNLELINIFTERPQRVSPKVNGIAISPEYPGIRSLKLQVDRDARSRSIHEGIQLESLLELDFSFSEPAHLRIISPIIRNVPRLRHLKLCLDAFQHGPFGLSITFTNFFTLKFDHYLFVDPPERWTELNLTSLTSLETLSIVFRLQLRLTPRDHAIWSSVTSLLSSAPSTLSNVTFSDMTLNFFRYEEKYLELHDWKSLEQSLSRFSQLQAVRIIIGFGADEDELTAMGGSREIFEKSRAIIQQQLRDLHVKGKLEVGLKGDEYGP</sequence>
<reference evidence="1" key="1">
    <citation type="submission" date="2022-07" db="EMBL/GenBank/DDBJ databases">
        <title>Genome Sequence of Physisporinus lineatus.</title>
        <authorList>
            <person name="Buettner E."/>
        </authorList>
    </citation>
    <scope>NUCLEOTIDE SEQUENCE</scope>
    <source>
        <strain evidence="1">VT162</strain>
    </source>
</reference>
<name>A0AAD5V0U8_9APHY</name>
<organism evidence="1 2">
    <name type="scientific">Meripilus lineatus</name>
    <dbReference type="NCBI Taxonomy" id="2056292"/>
    <lineage>
        <taxon>Eukaryota</taxon>
        <taxon>Fungi</taxon>
        <taxon>Dikarya</taxon>
        <taxon>Basidiomycota</taxon>
        <taxon>Agaricomycotina</taxon>
        <taxon>Agaricomycetes</taxon>
        <taxon>Polyporales</taxon>
        <taxon>Meripilaceae</taxon>
        <taxon>Meripilus</taxon>
    </lineage>
</organism>
<dbReference type="Gene3D" id="3.80.10.10">
    <property type="entry name" value="Ribonuclease Inhibitor"/>
    <property type="match status" value="1"/>
</dbReference>
<evidence type="ECO:0000313" key="2">
    <source>
        <dbReference type="Proteomes" id="UP001212997"/>
    </source>
</evidence>
<accession>A0AAD5V0U8</accession>
<dbReference type="SUPFAM" id="SSF81383">
    <property type="entry name" value="F-box domain"/>
    <property type="match status" value="1"/>
</dbReference>
<evidence type="ECO:0008006" key="3">
    <source>
        <dbReference type="Google" id="ProtNLM"/>
    </source>
</evidence>
<comment type="caution">
    <text evidence="1">The sequence shown here is derived from an EMBL/GenBank/DDBJ whole genome shotgun (WGS) entry which is preliminary data.</text>
</comment>
<keyword evidence="2" id="KW-1185">Reference proteome</keyword>
<dbReference type="SUPFAM" id="SSF52047">
    <property type="entry name" value="RNI-like"/>
    <property type="match status" value="1"/>
</dbReference>
<gene>
    <name evidence="1" type="ORF">NLI96_g9062</name>
</gene>